<feature type="compositionally biased region" description="Polar residues" evidence="1">
    <location>
        <begin position="218"/>
        <end position="244"/>
    </location>
</feature>
<dbReference type="Proteomes" id="UP001187415">
    <property type="component" value="Unassembled WGS sequence"/>
</dbReference>
<feature type="region of interest" description="Disordered" evidence="1">
    <location>
        <begin position="261"/>
        <end position="289"/>
    </location>
</feature>
<dbReference type="EMBL" id="JAUPFM010000001">
    <property type="protein sequence ID" value="KAK2863105.1"/>
    <property type="molecule type" value="Genomic_DNA"/>
</dbReference>
<evidence type="ECO:0000313" key="2">
    <source>
        <dbReference type="EMBL" id="KAK2863105.1"/>
    </source>
</evidence>
<name>A0AA88TE55_CHASR</name>
<feature type="compositionally biased region" description="Polar residues" evidence="1">
    <location>
        <begin position="375"/>
        <end position="388"/>
    </location>
</feature>
<organism evidence="2 3">
    <name type="scientific">Channa striata</name>
    <name type="common">Snakehead murrel</name>
    <name type="synonym">Ophicephalus striatus</name>
    <dbReference type="NCBI Taxonomy" id="64152"/>
    <lineage>
        <taxon>Eukaryota</taxon>
        <taxon>Metazoa</taxon>
        <taxon>Chordata</taxon>
        <taxon>Craniata</taxon>
        <taxon>Vertebrata</taxon>
        <taxon>Euteleostomi</taxon>
        <taxon>Actinopterygii</taxon>
        <taxon>Neopterygii</taxon>
        <taxon>Teleostei</taxon>
        <taxon>Neoteleostei</taxon>
        <taxon>Acanthomorphata</taxon>
        <taxon>Anabantaria</taxon>
        <taxon>Anabantiformes</taxon>
        <taxon>Channoidei</taxon>
        <taxon>Channidae</taxon>
        <taxon>Channa</taxon>
    </lineage>
</organism>
<comment type="caution">
    <text evidence="2">The sequence shown here is derived from an EMBL/GenBank/DDBJ whole genome shotgun (WGS) entry which is preliminary data.</text>
</comment>
<accession>A0AA88TE55</accession>
<feature type="region of interest" description="Disordered" evidence="1">
    <location>
        <begin position="33"/>
        <end position="61"/>
    </location>
</feature>
<feature type="compositionally biased region" description="Low complexity" evidence="1">
    <location>
        <begin position="483"/>
        <end position="498"/>
    </location>
</feature>
<feature type="region of interest" description="Disordered" evidence="1">
    <location>
        <begin position="202"/>
        <end position="248"/>
    </location>
</feature>
<sequence length="692" mass="76837">MSIFVLSASTIILPVDNGVWHNALRSLNSLHNQNGPLLTTPLSTETGLQRGTNSETEKSGNYREALSVTGHQSNFFPISHDQNSPGNKQSSTEIIRVHRGHGAGAVWPASGTFTRDFQYGGQRYQKRLSNKKSPQGEAGSSFHQRFSQFWPHNMKEENPRVYASDETVWGVPSVSSLPSSQSGGYWNTDRIQSSEFLGFASQTAPRAPTVSEGVETPVTESNPKAEKLTSSITRYSQGLSSPSSNKKKGYKEGKSFLFKHSQTPFSGSETVERVPSDGASISPTLPHEQWPSAELNYNKLYSNLRKFQETGKKVLLFNNVRPMYHNVVLYGPLTQSSTKYLSVTAVKPASQTPTKRPSQLVSGKALESFAPVPQTDPQQSYATSSETPVTERPVNTVKGGPVFDYKPGQSPKILYSFKGFTNLPLRAVKELSSDPQYSFDKAKDYGGKVDIKVASLSPKFKFGLIKEFNPKLDMTPNLGILHSTQTTTVSTPGSTTSSSEEEQSQYYADRDSNRNPRPFQISKRLYSLKRFSSEPLEGAKASARIQGKSHTLRQDFEGFDLGSSQIWQLRRSKNYRWMNQTGEKVQASVSTQNLNMLQSDVGSVESVKTSRFSTDKYKRSQKTYAFLGFLPDPNRAGNAKIHWKNTKQNPTTEPSTQRVFLSSLGSTGVLNLIPAQNLSQRHQVKSHPLQRR</sequence>
<reference evidence="2" key="1">
    <citation type="submission" date="2023-07" db="EMBL/GenBank/DDBJ databases">
        <title>Chromosome-level Genome Assembly of Striped Snakehead (Channa striata).</title>
        <authorList>
            <person name="Liu H."/>
        </authorList>
    </citation>
    <scope>NUCLEOTIDE SEQUENCE</scope>
    <source>
        <strain evidence="2">Gz</strain>
        <tissue evidence="2">Muscle</tissue>
    </source>
</reference>
<feature type="region of interest" description="Disordered" evidence="1">
    <location>
        <begin position="483"/>
        <end position="518"/>
    </location>
</feature>
<feature type="region of interest" description="Disordered" evidence="1">
    <location>
        <begin position="368"/>
        <end position="395"/>
    </location>
</feature>
<protein>
    <submittedName>
        <fullName evidence="2">Uncharacterized protein</fullName>
    </submittedName>
</protein>
<feature type="compositionally biased region" description="Polar residues" evidence="1">
    <location>
        <begin position="33"/>
        <end position="54"/>
    </location>
</feature>
<evidence type="ECO:0000313" key="3">
    <source>
        <dbReference type="Proteomes" id="UP001187415"/>
    </source>
</evidence>
<keyword evidence="3" id="KW-1185">Reference proteome</keyword>
<proteinExistence type="predicted"/>
<evidence type="ECO:0000256" key="1">
    <source>
        <dbReference type="SAM" id="MobiDB-lite"/>
    </source>
</evidence>
<gene>
    <name evidence="2" type="ORF">Q5P01_002638</name>
</gene>
<dbReference type="AlphaFoldDB" id="A0AA88TE55"/>